<name>A0AAV6FPK2_9TELE</name>
<dbReference type="Proteomes" id="UP000823561">
    <property type="component" value="Chromosome 22"/>
</dbReference>
<dbReference type="EMBL" id="JADWDJ010000022">
    <property type="protein sequence ID" value="KAG5262301.1"/>
    <property type="molecule type" value="Genomic_DNA"/>
</dbReference>
<sequence>MSLGRTTTKDIIYRIMRETISNDLAKKFNWMGRGQKSPFSVLHLAKVIIDAAKKQGATLMEAEEKIKTWLKYSGDRNGGRKRRSEKERQTHSPSHPPSDISSESEEVSEISDIEQN</sequence>
<dbReference type="AlphaFoldDB" id="A0AAV6FPK2"/>
<evidence type="ECO:0000313" key="2">
    <source>
        <dbReference type="EMBL" id="KAG5262301.1"/>
    </source>
</evidence>
<accession>A0AAV6FPK2</accession>
<comment type="caution">
    <text evidence="2">The sequence shown here is derived from an EMBL/GenBank/DDBJ whole genome shotgun (WGS) entry which is preliminary data.</text>
</comment>
<evidence type="ECO:0008006" key="4">
    <source>
        <dbReference type="Google" id="ProtNLM"/>
    </source>
</evidence>
<evidence type="ECO:0000313" key="3">
    <source>
        <dbReference type="Proteomes" id="UP000823561"/>
    </source>
</evidence>
<proteinExistence type="predicted"/>
<feature type="compositionally biased region" description="Acidic residues" evidence="1">
    <location>
        <begin position="102"/>
        <end position="116"/>
    </location>
</feature>
<feature type="compositionally biased region" description="Basic and acidic residues" evidence="1">
    <location>
        <begin position="70"/>
        <end position="90"/>
    </location>
</feature>
<protein>
    <recommendedName>
        <fullName evidence="4">DUF4806 domain-containing protein</fullName>
    </recommendedName>
</protein>
<evidence type="ECO:0000256" key="1">
    <source>
        <dbReference type="SAM" id="MobiDB-lite"/>
    </source>
</evidence>
<feature type="region of interest" description="Disordered" evidence="1">
    <location>
        <begin position="70"/>
        <end position="116"/>
    </location>
</feature>
<reference evidence="2" key="1">
    <citation type="submission" date="2020-10" db="EMBL/GenBank/DDBJ databases">
        <title>Chromosome-scale genome assembly of the Allis shad, Alosa alosa.</title>
        <authorList>
            <person name="Margot Z."/>
            <person name="Christophe K."/>
            <person name="Cabau C."/>
            <person name="Louis A."/>
            <person name="Berthelot C."/>
            <person name="Parey E."/>
            <person name="Roest Crollius H."/>
            <person name="Montfort J."/>
            <person name="Robinson-Rechavi M."/>
            <person name="Bucao C."/>
            <person name="Bouchez O."/>
            <person name="Gislard M."/>
            <person name="Lluch J."/>
            <person name="Milhes M."/>
            <person name="Lampietro C."/>
            <person name="Lopez Roques C."/>
            <person name="Donnadieu C."/>
            <person name="Braasch I."/>
            <person name="Desvignes T."/>
            <person name="Postlethwait J."/>
            <person name="Bobe J."/>
            <person name="Guiguen Y."/>
        </authorList>
    </citation>
    <scope>NUCLEOTIDE SEQUENCE</scope>
    <source>
        <strain evidence="2">M-15738</strain>
        <tissue evidence="2">Blood</tissue>
    </source>
</reference>
<dbReference type="PANTHER" id="PTHR34153:SF2">
    <property type="entry name" value="SI:CH211-262H13.3-RELATED"/>
    <property type="match status" value="1"/>
</dbReference>
<keyword evidence="3" id="KW-1185">Reference proteome</keyword>
<organism evidence="2 3">
    <name type="scientific">Alosa alosa</name>
    <name type="common">allis shad</name>
    <dbReference type="NCBI Taxonomy" id="278164"/>
    <lineage>
        <taxon>Eukaryota</taxon>
        <taxon>Metazoa</taxon>
        <taxon>Chordata</taxon>
        <taxon>Craniata</taxon>
        <taxon>Vertebrata</taxon>
        <taxon>Euteleostomi</taxon>
        <taxon>Actinopterygii</taxon>
        <taxon>Neopterygii</taxon>
        <taxon>Teleostei</taxon>
        <taxon>Clupei</taxon>
        <taxon>Clupeiformes</taxon>
        <taxon>Clupeoidei</taxon>
        <taxon>Clupeidae</taxon>
        <taxon>Alosa</taxon>
    </lineage>
</organism>
<feature type="compositionally biased region" description="Low complexity" evidence="1">
    <location>
        <begin position="91"/>
        <end position="101"/>
    </location>
</feature>
<dbReference type="PANTHER" id="PTHR34153">
    <property type="entry name" value="SI:CH211-262H13.3-RELATED-RELATED"/>
    <property type="match status" value="1"/>
</dbReference>
<gene>
    <name evidence="2" type="ORF">AALO_G00273680</name>
</gene>